<dbReference type="Proteomes" id="UP001358586">
    <property type="component" value="Chromosome 11"/>
</dbReference>
<accession>A0ABR0N7Y9</accession>
<dbReference type="InterPro" id="IPR007527">
    <property type="entry name" value="Znf_SWIM"/>
</dbReference>
<dbReference type="InterPro" id="IPR006564">
    <property type="entry name" value="Znf_PMZ"/>
</dbReference>
<evidence type="ECO:0000313" key="6">
    <source>
        <dbReference type="EMBL" id="KAK5785729.1"/>
    </source>
</evidence>
<proteinExistence type="predicted"/>
<feature type="domain" description="SWIM-type" evidence="5">
    <location>
        <begin position="135"/>
        <end position="167"/>
    </location>
</feature>
<evidence type="ECO:0000256" key="2">
    <source>
        <dbReference type="ARBA" id="ARBA00022771"/>
    </source>
</evidence>
<name>A0ABR0N7Y9_GOSAR</name>
<dbReference type="EMBL" id="JARKNE010000011">
    <property type="protein sequence ID" value="KAK5785729.1"/>
    <property type="molecule type" value="Genomic_DNA"/>
</dbReference>
<comment type="caution">
    <text evidence="6">The sequence shown here is derived from an EMBL/GenBank/DDBJ whole genome shotgun (WGS) entry which is preliminary data.</text>
</comment>
<evidence type="ECO:0000256" key="1">
    <source>
        <dbReference type="ARBA" id="ARBA00022723"/>
    </source>
</evidence>
<reference evidence="6 7" key="1">
    <citation type="submission" date="2023-03" db="EMBL/GenBank/DDBJ databases">
        <title>WGS of Gossypium arboreum.</title>
        <authorList>
            <person name="Yu D."/>
        </authorList>
    </citation>
    <scope>NUCLEOTIDE SEQUENCE [LARGE SCALE GENOMIC DNA]</scope>
    <source>
        <tissue evidence="6">Leaf</tissue>
    </source>
</reference>
<sequence>MLAILCSVNEEGTDYLCNIPFEQWTQAYENLRYGYMTSNLAECINSILKGTRHLLIIAVVRETYFRLAALFPKRAASYKGQMQGGHVWCAKVLREINKAKARANTMHIVCHDHDNLWFHVTEFDRLNQGIIGGQYRVHSRNRACDCGVFDALRYPCVHVIAACQNIRLDPMTYVDQVYKIACTTCGDMYSHRSQMNVSGRLYRLLRLSCYRIKNCVANQRVDLARLEYIIIWIFEKQ</sequence>
<keyword evidence="1" id="KW-0479">Metal-binding</keyword>
<keyword evidence="7" id="KW-1185">Reference proteome</keyword>
<keyword evidence="2 4" id="KW-0863">Zinc-finger</keyword>
<keyword evidence="3" id="KW-0862">Zinc</keyword>
<organism evidence="6 7">
    <name type="scientific">Gossypium arboreum</name>
    <name type="common">Tree cotton</name>
    <name type="synonym">Gossypium nanking</name>
    <dbReference type="NCBI Taxonomy" id="29729"/>
    <lineage>
        <taxon>Eukaryota</taxon>
        <taxon>Viridiplantae</taxon>
        <taxon>Streptophyta</taxon>
        <taxon>Embryophyta</taxon>
        <taxon>Tracheophyta</taxon>
        <taxon>Spermatophyta</taxon>
        <taxon>Magnoliopsida</taxon>
        <taxon>eudicotyledons</taxon>
        <taxon>Gunneridae</taxon>
        <taxon>Pentapetalae</taxon>
        <taxon>rosids</taxon>
        <taxon>malvids</taxon>
        <taxon>Malvales</taxon>
        <taxon>Malvaceae</taxon>
        <taxon>Malvoideae</taxon>
        <taxon>Gossypium</taxon>
    </lineage>
</organism>
<evidence type="ECO:0000256" key="3">
    <source>
        <dbReference type="ARBA" id="ARBA00022833"/>
    </source>
</evidence>
<dbReference type="Pfam" id="PF04434">
    <property type="entry name" value="SWIM"/>
    <property type="match status" value="1"/>
</dbReference>
<gene>
    <name evidence="6" type="ORF">PVK06_040344</name>
</gene>
<protein>
    <recommendedName>
        <fullName evidence="5">SWIM-type domain-containing protein</fullName>
    </recommendedName>
</protein>
<evidence type="ECO:0000256" key="4">
    <source>
        <dbReference type="PROSITE-ProRule" id="PRU00325"/>
    </source>
</evidence>
<evidence type="ECO:0000313" key="7">
    <source>
        <dbReference type="Proteomes" id="UP001358586"/>
    </source>
</evidence>
<dbReference type="PROSITE" id="PS50966">
    <property type="entry name" value="ZF_SWIM"/>
    <property type="match status" value="1"/>
</dbReference>
<dbReference type="SMART" id="SM00575">
    <property type="entry name" value="ZnF_PMZ"/>
    <property type="match status" value="1"/>
</dbReference>
<evidence type="ECO:0000259" key="5">
    <source>
        <dbReference type="PROSITE" id="PS50966"/>
    </source>
</evidence>